<dbReference type="PROSITE" id="PS51257">
    <property type="entry name" value="PROKAR_LIPOPROTEIN"/>
    <property type="match status" value="1"/>
</dbReference>
<reference evidence="2 3" key="1">
    <citation type="submission" date="2024-02" db="EMBL/GenBank/DDBJ databases">
        <title>A Gaetbulibacter species isolated from tidal flats and genomic insights of their niches.</title>
        <authorList>
            <person name="Ye Y."/>
        </authorList>
    </citation>
    <scope>NUCLEOTIDE SEQUENCE [LARGE SCALE GENOMIC DNA]</scope>
    <source>
        <strain evidence="2 3">KYW382</strain>
    </source>
</reference>
<proteinExistence type="predicted"/>
<dbReference type="Proteomes" id="UP001610100">
    <property type="component" value="Unassembled WGS sequence"/>
</dbReference>
<dbReference type="InterPro" id="IPR027843">
    <property type="entry name" value="DUF4440"/>
</dbReference>
<keyword evidence="3" id="KW-1185">Reference proteome</keyword>
<sequence>MRIIYLALGLLLLFSCENKTTFDIQKETVAILKLHHAQRDSHFNKDSLAFVNQFSKSFISVNKGEITQPSKKNMLQRYHRYFSSVTFDQWDDVSDPIIRFSEDGTLAYTIVDKLVKLHFKKEDGTSTPSETHFAWTTIYKKHHGRWKIDCVTSTERTP</sequence>
<name>A0ABW7MWC0_9FLAO</name>
<dbReference type="Gene3D" id="3.10.450.50">
    <property type="match status" value="1"/>
</dbReference>
<evidence type="ECO:0000313" key="2">
    <source>
        <dbReference type="EMBL" id="MFH6770678.1"/>
    </source>
</evidence>
<dbReference type="SUPFAM" id="SSF54427">
    <property type="entry name" value="NTF2-like"/>
    <property type="match status" value="1"/>
</dbReference>
<organism evidence="2 3">
    <name type="scientific">Gaetbulibacter aestuarii</name>
    <dbReference type="NCBI Taxonomy" id="1502358"/>
    <lineage>
        <taxon>Bacteria</taxon>
        <taxon>Pseudomonadati</taxon>
        <taxon>Bacteroidota</taxon>
        <taxon>Flavobacteriia</taxon>
        <taxon>Flavobacteriales</taxon>
        <taxon>Flavobacteriaceae</taxon>
        <taxon>Gaetbulibacter</taxon>
    </lineage>
</organism>
<protein>
    <submittedName>
        <fullName evidence="2">Nuclear transport factor 2 family protein</fullName>
    </submittedName>
</protein>
<dbReference type="Pfam" id="PF14534">
    <property type="entry name" value="DUF4440"/>
    <property type="match status" value="1"/>
</dbReference>
<dbReference type="EMBL" id="JBAWKB010000001">
    <property type="protein sequence ID" value="MFH6770678.1"/>
    <property type="molecule type" value="Genomic_DNA"/>
</dbReference>
<accession>A0ABW7MWC0</accession>
<dbReference type="InterPro" id="IPR032710">
    <property type="entry name" value="NTF2-like_dom_sf"/>
</dbReference>
<comment type="caution">
    <text evidence="2">The sequence shown here is derived from an EMBL/GenBank/DDBJ whole genome shotgun (WGS) entry which is preliminary data.</text>
</comment>
<dbReference type="RefSeq" id="WP_344739102.1">
    <property type="nucleotide sequence ID" value="NZ_BAABAY010000001.1"/>
</dbReference>
<gene>
    <name evidence="2" type="ORF">V8G58_01940</name>
</gene>
<evidence type="ECO:0000259" key="1">
    <source>
        <dbReference type="Pfam" id="PF14534"/>
    </source>
</evidence>
<feature type="domain" description="DUF4440" evidence="1">
    <location>
        <begin position="31"/>
        <end position="148"/>
    </location>
</feature>
<evidence type="ECO:0000313" key="3">
    <source>
        <dbReference type="Proteomes" id="UP001610100"/>
    </source>
</evidence>